<dbReference type="InterPro" id="IPR048628">
    <property type="entry name" value="Sec3_C"/>
</dbReference>
<comment type="caution">
    <text evidence="7">The sequence shown here is derived from an EMBL/GenBank/DDBJ whole genome shotgun (WGS) entry which is preliminary data.</text>
</comment>
<feature type="compositionally biased region" description="Low complexity" evidence="5">
    <location>
        <begin position="152"/>
        <end position="168"/>
    </location>
</feature>
<feature type="compositionally biased region" description="Polar residues" evidence="5">
    <location>
        <begin position="198"/>
        <end position="215"/>
    </location>
</feature>
<keyword evidence="8" id="KW-1185">Reference proteome</keyword>
<dbReference type="GO" id="GO:0005886">
    <property type="term" value="C:plasma membrane"/>
    <property type="evidence" value="ECO:0007669"/>
    <property type="project" value="TreeGrafter"/>
</dbReference>
<dbReference type="InterPro" id="IPR019160">
    <property type="entry name" value="Sec3_CC"/>
</dbReference>
<name>A0A1E3JMI6_9TREE</name>
<evidence type="ECO:0000256" key="1">
    <source>
        <dbReference type="ARBA" id="ARBA00006518"/>
    </source>
</evidence>
<dbReference type="RefSeq" id="XP_019033316.1">
    <property type="nucleotide sequence ID" value="XM_019174937.1"/>
</dbReference>
<reference evidence="7 8" key="1">
    <citation type="submission" date="2016-06" db="EMBL/GenBank/DDBJ databases">
        <title>Evolution of pathogenesis and genome organization in the Tremellales.</title>
        <authorList>
            <person name="Cuomo C."/>
            <person name="Litvintseva A."/>
            <person name="Heitman J."/>
            <person name="Chen Y."/>
            <person name="Sun S."/>
            <person name="Springer D."/>
            <person name="Dromer F."/>
            <person name="Young S."/>
            <person name="Zeng Q."/>
            <person name="Chapman S."/>
            <person name="Gujja S."/>
            <person name="Saif S."/>
            <person name="Birren B."/>
        </authorList>
    </citation>
    <scope>NUCLEOTIDE SEQUENCE [LARGE SCALE GENOMIC DNA]</scope>
    <source>
        <strain evidence="7 8">CBS 7118</strain>
    </source>
</reference>
<accession>A0A1E3JMI6</accession>
<dbReference type="Proteomes" id="UP000094819">
    <property type="component" value="Unassembled WGS sequence"/>
</dbReference>
<sequence length="1177" mass="129482">MSSSARSTSQDDIRAHINSSLFARRGPDGTPDETLIGFLKIYEIEADGGSKTRYLILAVSKSGRVVIHKAKRNSNLSFSKGKTWNMEDIRVLEVISPSEFALTMTSRRYRWSTERPKDQTNFLSTIARVYRSYTNGRLPELINFSPPPQQGPPQSQAQQLSPAVASPSSEPPPSAFPVPRMGPGDLAPPQFLARTERSGSFSSLNSANTQNSNYPPTAGRPSIDDERSPPSSAGAGALNRMPDLVRRPSGDSIPSPRVTPGQPLGMGPPPAQRKMSDDRADKLGPSNLRNVSAVSEYEQGGNEGVRMRKTESDLGVVPEAEGYQIPPASTRREKKPPAPAPPAIREPSPPPEAAPAPKQKALAPPKIMTTDLSAPSQSSSALSPSSATSATRSRRASFNPPPLDTTISRDVLLQGRTGLLPGAASMTIDDTEGGDDAVLKNVEEMLEGFDWGFGAGAMGGSLERRKKGADAIEGRLLDELLALESANIHAFLESDDRTAQVLGHIDEALMDLEDIDIQITGYRMQLNAVSEDISYIESQGKGIQVQTSNQQALLNELRQLLQIVEVPPSDLQILAQESPSTDRGVKSLESAAASLYKALQAGMDSANAEVAATIARMQEYRTQSNAFSKRISDYLDVTFRYQSDSTLAEFRKQSTKGALAPHQTMGEYLMGYTGLVLYVKEMDEARYQKLCSNYMSTISQLHQAEMKDLLMGFMTTLNATAGDAGSDAAFSATGYSTTRPSALQKSKTVIGRGLHGDRSAAKQERRGDSSGTKRASQLYNQALTEIINQVVIEEDFINAFLHLTDTDSTFADYMELDSYFRRQAARHASKGMSQGMMQLVRSMMDLIFGFVELELKQWVEAAVERGPVAVVGIIGVTERIAREAADENTSMFFTSLFEKQLVKQRMILDAFTNDQIRAIVASKQTLTVKKRKGVTFFIKHFPVFVERVESQMEGFDDLPIRERVNNMYDSIVETIFNALQQLAKMDRADGQATEDKGQLNYHVIMIENMYHFVEDVSQLYCPPLVVSLQRAQNLYQENLTTYIRMLMRRSFARFMDFFDGVERLLKSTPANEVSLHQSYNRSALKKVLKEHGAKDMRKAVETMSRRVDKHFSDEDDPVASSAANAVLIGAVWKEVTKELAKDVLKAQGIVARSYAESGLGLEFSSADVEATCKKMKG</sequence>
<feature type="compositionally biased region" description="Low complexity" evidence="5">
    <location>
        <begin position="355"/>
        <end position="391"/>
    </location>
</feature>
<proteinExistence type="inferred from homology"/>
<dbReference type="EMBL" id="AWGH01000006">
    <property type="protein sequence ID" value="ODO02064.1"/>
    <property type="molecule type" value="Genomic_DNA"/>
</dbReference>
<evidence type="ECO:0000256" key="4">
    <source>
        <dbReference type="ARBA" id="ARBA00023054"/>
    </source>
</evidence>
<protein>
    <submittedName>
        <fullName evidence="7">Exocyst protein</fullName>
    </submittedName>
</protein>
<dbReference type="GO" id="GO:0000145">
    <property type="term" value="C:exocyst"/>
    <property type="evidence" value="ECO:0007669"/>
    <property type="project" value="InterPro"/>
</dbReference>
<feature type="region of interest" description="Disordered" evidence="5">
    <location>
        <begin position="754"/>
        <end position="774"/>
    </location>
</feature>
<dbReference type="CDD" id="cd13315">
    <property type="entry name" value="PH_Sec3"/>
    <property type="match status" value="1"/>
</dbReference>
<evidence type="ECO:0000313" key="8">
    <source>
        <dbReference type="Proteomes" id="UP000094819"/>
    </source>
</evidence>
<gene>
    <name evidence="7" type="ORF">L198_02795</name>
</gene>
<evidence type="ECO:0000313" key="7">
    <source>
        <dbReference type="EMBL" id="ODO02064.1"/>
    </source>
</evidence>
<evidence type="ECO:0000256" key="3">
    <source>
        <dbReference type="ARBA" id="ARBA00022483"/>
    </source>
</evidence>
<dbReference type="Gene3D" id="2.30.29.90">
    <property type="match status" value="1"/>
</dbReference>
<dbReference type="PANTHER" id="PTHR16092">
    <property type="entry name" value="SEC3/SYNTAXIN-RELATED"/>
    <property type="match status" value="1"/>
</dbReference>
<organism evidence="7 8">
    <name type="scientific">Cryptococcus wingfieldii CBS 7118</name>
    <dbReference type="NCBI Taxonomy" id="1295528"/>
    <lineage>
        <taxon>Eukaryota</taxon>
        <taxon>Fungi</taxon>
        <taxon>Dikarya</taxon>
        <taxon>Basidiomycota</taxon>
        <taxon>Agaricomycotina</taxon>
        <taxon>Tremellomycetes</taxon>
        <taxon>Tremellales</taxon>
        <taxon>Cryptococcaceae</taxon>
        <taxon>Cryptococcus</taxon>
    </lineage>
</organism>
<dbReference type="GO" id="GO:0006887">
    <property type="term" value="P:exocytosis"/>
    <property type="evidence" value="ECO:0007669"/>
    <property type="project" value="UniProtKB-KW"/>
</dbReference>
<dbReference type="GeneID" id="30192008"/>
<dbReference type="GO" id="GO:0006893">
    <property type="term" value="P:Golgi to plasma membrane transport"/>
    <property type="evidence" value="ECO:0007669"/>
    <property type="project" value="TreeGrafter"/>
</dbReference>
<dbReference type="GO" id="GO:0005546">
    <property type="term" value="F:phosphatidylinositol-4,5-bisphosphate binding"/>
    <property type="evidence" value="ECO:0007669"/>
    <property type="project" value="TreeGrafter"/>
</dbReference>
<dbReference type="SMART" id="SM01313">
    <property type="entry name" value="Sec3-PIP2_bind"/>
    <property type="match status" value="1"/>
</dbReference>
<dbReference type="Pfam" id="PF20654">
    <property type="entry name" value="Sec3_C-term"/>
    <property type="match status" value="1"/>
</dbReference>
<keyword evidence="4" id="KW-0175">Coiled coil</keyword>
<evidence type="ECO:0000259" key="6">
    <source>
        <dbReference type="SMART" id="SM01313"/>
    </source>
</evidence>
<dbReference type="InterPro" id="IPR028258">
    <property type="entry name" value="Sec3-PIP2_bind"/>
</dbReference>
<dbReference type="PANTHER" id="PTHR16092:SF14">
    <property type="entry name" value="EXOCYST COMPLEX COMPONENT 1 ISOFORM X1"/>
    <property type="match status" value="1"/>
</dbReference>
<keyword evidence="2" id="KW-0813">Transport</keyword>
<dbReference type="OrthoDB" id="27109at2759"/>
<feature type="domain" description="Exocyst complex component Sec3 PIP2-binding N-terminal" evidence="6">
    <location>
        <begin position="48"/>
        <end position="133"/>
    </location>
</feature>
<keyword evidence="3" id="KW-0268">Exocytosis</keyword>
<evidence type="ECO:0000256" key="2">
    <source>
        <dbReference type="ARBA" id="ARBA00022448"/>
    </source>
</evidence>
<feature type="compositionally biased region" description="Pro residues" evidence="5">
    <location>
        <begin position="337"/>
        <end position="354"/>
    </location>
</feature>
<comment type="similarity">
    <text evidence="1">Belongs to the SEC3 family.</text>
</comment>
<feature type="region of interest" description="Disordered" evidence="5">
    <location>
        <begin position="140"/>
        <end position="406"/>
    </location>
</feature>
<dbReference type="AlphaFoldDB" id="A0A1E3JMI6"/>
<feature type="compositionally biased region" description="Basic and acidic residues" evidence="5">
    <location>
        <begin position="754"/>
        <end position="768"/>
    </location>
</feature>
<dbReference type="Pfam" id="PF15277">
    <property type="entry name" value="Sec3-PIP2_bind"/>
    <property type="match status" value="1"/>
</dbReference>
<dbReference type="Pfam" id="PF09763">
    <property type="entry name" value="Sec3_CC"/>
    <property type="match status" value="1"/>
</dbReference>
<evidence type="ECO:0000256" key="5">
    <source>
        <dbReference type="SAM" id="MobiDB-lite"/>
    </source>
</evidence>